<dbReference type="AlphaFoldDB" id="A0A1L8RAG4"/>
<protein>
    <submittedName>
        <fullName evidence="4">Uncharacterized protein</fullName>
    </submittedName>
</protein>
<dbReference type="Proteomes" id="UP000182835">
    <property type="component" value="Unassembled WGS sequence"/>
</dbReference>
<dbReference type="Pfam" id="PF13349">
    <property type="entry name" value="DUF4097"/>
    <property type="match status" value="1"/>
</dbReference>
<reference evidence="4 5" key="1">
    <citation type="submission" date="2014-12" db="EMBL/GenBank/DDBJ databases">
        <title>Draft genome sequences of 29 type strains of Enterococci.</title>
        <authorList>
            <person name="Zhong Z."/>
            <person name="Sun Z."/>
            <person name="Liu W."/>
            <person name="Zhang W."/>
            <person name="Zhang H."/>
        </authorList>
    </citation>
    <scope>NUCLEOTIDE SEQUENCE [LARGE SCALE GENOMIC DNA]</scope>
    <source>
        <strain evidence="4 5">DSM 21207</strain>
    </source>
</reference>
<dbReference type="Pfam" id="PF22746">
    <property type="entry name" value="SHOCT-like_DUF2089-C"/>
    <property type="match status" value="1"/>
</dbReference>
<sequence>MNERERILDLVKKGVLSTEEALDLLESMATVRDEKQIKKASESIHADTVEDNNDTVDDKSAAKKEVEDILDNLATEAGKASAELDELNVEIAGVKEQLAEVRHALMEYNTKEELEMLSESEVAQRHLLEEDIKDLEASLDDLIAEKVALEAQLKGIKKDQWQEAKEKLTTKIDLPDDWKEQATDAINQAGEKMAEAGTHLGRFLKQTFQTVSETVNDNVEWKDISLKVPGVATTKFEHTFEYPETKASILDVKVANGNIRFELWDEAGVKVDAKVKLYGKMNEATPFEAFEARSKIEVDDDHISFQVPNKRVRADLVFYLPKRIYDHVSLRLLNGDVTVKELDAKDVYTKSTNGNIEFQTINATMLEIEGVNGAIDVFKGSILDSIIETVNGTVTMTTTPQTLGVSLVNGDVRLTFKENNLKKVSASSVNGNVKIALPASLGVEGNAKTSLGSINSRMTDYDVVREKKEKMNQMLQFRRLSEEEVAHVELTTTTGNIFLKDAE</sequence>
<evidence type="ECO:0000259" key="3">
    <source>
        <dbReference type="Pfam" id="PF22746"/>
    </source>
</evidence>
<evidence type="ECO:0000259" key="2">
    <source>
        <dbReference type="Pfam" id="PF13349"/>
    </source>
</evidence>
<gene>
    <name evidence="4" type="ORF">RU96_GL000179</name>
</gene>
<dbReference type="InterPro" id="IPR025164">
    <property type="entry name" value="Toastrack_DUF4097"/>
</dbReference>
<evidence type="ECO:0000313" key="4">
    <source>
        <dbReference type="EMBL" id="OJG16712.1"/>
    </source>
</evidence>
<dbReference type="STRING" id="317010.RU96_GL000179"/>
<keyword evidence="1" id="KW-0175">Coiled coil</keyword>
<feature type="coiled-coil region" evidence="1">
    <location>
        <begin position="63"/>
        <end position="159"/>
    </location>
</feature>
<organism evidence="4 5">
    <name type="scientific">Enterococcus canintestini</name>
    <dbReference type="NCBI Taxonomy" id="317010"/>
    <lineage>
        <taxon>Bacteria</taxon>
        <taxon>Bacillati</taxon>
        <taxon>Bacillota</taxon>
        <taxon>Bacilli</taxon>
        <taxon>Lactobacillales</taxon>
        <taxon>Enterococcaceae</taxon>
        <taxon>Enterococcus</taxon>
    </lineage>
</organism>
<dbReference type="InterPro" id="IPR053959">
    <property type="entry name" value="YvlB/LiaX_N"/>
</dbReference>
<proteinExistence type="predicted"/>
<dbReference type="RefSeq" id="WP_071863665.1">
    <property type="nucleotide sequence ID" value="NZ_JBHLVQ010000015.1"/>
</dbReference>
<feature type="domain" description="YvlB/LiaX N-terminal" evidence="3">
    <location>
        <begin position="2"/>
        <end position="29"/>
    </location>
</feature>
<name>A0A1L8RAG4_9ENTE</name>
<dbReference type="NCBIfam" id="NF038025">
    <property type="entry name" value="dapto_LiaX"/>
    <property type="match status" value="1"/>
</dbReference>
<dbReference type="OrthoDB" id="2240743at2"/>
<dbReference type="EMBL" id="JXKG01000001">
    <property type="protein sequence ID" value="OJG16712.1"/>
    <property type="molecule type" value="Genomic_DNA"/>
</dbReference>
<feature type="domain" description="DUF4097" evidence="2">
    <location>
        <begin position="250"/>
        <end position="498"/>
    </location>
</feature>
<accession>A0A1L8RAG4</accession>
<dbReference type="InterPro" id="IPR058219">
    <property type="entry name" value="LiaX"/>
</dbReference>
<comment type="caution">
    <text evidence="4">The sequence shown here is derived from an EMBL/GenBank/DDBJ whole genome shotgun (WGS) entry which is preliminary data.</text>
</comment>
<evidence type="ECO:0000313" key="5">
    <source>
        <dbReference type="Proteomes" id="UP000182835"/>
    </source>
</evidence>
<evidence type="ECO:0000256" key="1">
    <source>
        <dbReference type="SAM" id="Coils"/>
    </source>
</evidence>